<keyword evidence="1" id="KW-0472">Membrane</keyword>
<proteinExistence type="predicted"/>
<accession>A0A6C0HM08</accession>
<evidence type="ECO:0000313" key="2">
    <source>
        <dbReference type="EMBL" id="QHT81166.1"/>
    </source>
</evidence>
<dbReference type="EMBL" id="MN739979">
    <property type="protein sequence ID" value="QHT81166.1"/>
    <property type="molecule type" value="Genomic_DNA"/>
</dbReference>
<dbReference type="AlphaFoldDB" id="A0A6C0HM08"/>
<organism evidence="2">
    <name type="scientific">viral metagenome</name>
    <dbReference type="NCBI Taxonomy" id="1070528"/>
    <lineage>
        <taxon>unclassified sequences</taxon>
        <taxon>metagenomes</taxon>
        <taxon>organismal metagenomes</taxon>
    </lineage>
</organism>
<sequence>MIFALKILCISLIASIAFGVVDAVFFLLLEENLSIIFKKQFNLDDMTTPLILGGIAASISILCAIHIEQYLATKYNMLHKTPYSEAFGIIFGTIIVIILFKFYIKLKLKYINFQPSTSQYHLIA</sequence>
<feature type="transmembrane region" description="Helical" evidence="1">
    <location>
        <begin position="83"/>
        <end position="104"/>
    </location>
</feature>
<reference evidence="2" key="1">
    <citation type="journal article" date="2020" name="Nature">
        <title>Giant virus diversity and host interactions through global metagenomics.</title>
        <authorList>
            <person name="Schulz F."/>
            <person name="Roux S."/>
            <person name="Paez-Espino D."/>
            <person name="Jungbluth S."/>
            <person name="Walsh D.A."/>
            <person name="Denef V.J."/>
            <person name="McMahon K.D."/>
            <person name="Konstantinidis K.T."/>
            <person name="Eloe-Fadrosh E.A."/>
            <person name="Kyrpides N.C."/>
            <person name="Woyke T."/>
        </authorList>
    </citation>
    <scope>NUCLEOTIDE SEQUENCE</scope>
    <source>
        <strain evidence="2">GVMAG-M-3300023184-13</strain>
    </source>
</reference>
<feature type="transmembrane region" description="Helical" evidence="1">
    <location>
        <begin position="7"/>
        <end position="29"/>
    </location>
</feature>
<keyword evidence="1" id="KW-0812">Transmembrane</keyword>
<protein>
    <submittedName>
        <fullName evidence="2">Uncharacterized protein</fullName>
    </submittedName>
</protein>
<name>A0A6C0HM08_9ZZZZ</name>
<keyword evidence="1" id="KW-1133">Transmembrane helix</keyword>
<evidence type="ECO:0000256" key="1">
    <source>
        <dbReference type="SAM" id="Phobius"/>
    </source>
</evidence>
<feature type="transmembrane region" description="Helical" evidence="1">
    <location>
        <begin position="49"/>
        <end position="71"/>
    </location>
</feature>